<dbReference type="PRINTS" id="PR00187">
    <property type="entry name" value="HAEMOCYANIN"/>
</dbReference>
<evidence type="ECO:0000313" key="6">
    <source>
        <dbReference type="EMBL" id="CAD7081067.1"/>
    </source>
</evidence>
<dbReference type="InterPro" id="IPR037020">
    <property type="entry name" value="Hemocyanin_C_sf"/>
</dbReference>
<dbReference type="InParanoid" id="A0A7R8UJC0"/>
<evidence type="ECO:0000259" key="4">
    <source>
        <dbReference type="Pfam" id="PF03722"/>
    </source>
</evidence>
<dbReference type="InterPro" id="IPR005204">
    <property type="entry name" value="Hemocyanin_N"/>
</dbReference>
<keyword evidence="1" id="KW-0758">Storage protein</keyword>
<dbReference type="InterPro" id="IPR008922">
    <property type="entry name" value="Di-copper_centre_dom_sf"/>
</dbReference>
<dbReference type="Gene3D" id="1.20.1370.10">
    <property type="entry name" value="Hemocyanin, N-terminal domain"/>
    <property type="match status" value="1"/>
</dbReference>
<dbReference type="SUPFAM" id="SSF81296">
    <property type="entry name" value="E set domains"/>
    <property type="match status" value="2"/>
</dbReference>
<dbReference type="Proteomes" id="UP000594454">
    <property type="component" value="Chromosome 2"/>
</dbReference>
<dbReference type="InterPro" id="IPR013788">
    <property type="entry name" value="Hemocyanin/hexamerin"/>
</dbReference>
<dbReference type="FunCoup" id="A0A7R8UJC0">
    <property type="interactions" value="15"/>
</dbReference>
<dbReference type="GO" id="GO:0097009">
    <property type="term" value="P:energy homeostasis"/>
    <property type="evidence" value="ECO:0007669"/>
    <property type="project" value="UniProtKB-ARBA"/>
</dbReference>
<keyword evidence="7" id="KW-1185">Reference proteome</keyword>
<dbReference type="InterPro" id="IPR036697">
    <property type="entry name" value="Hemocyanin_N_sf"/>
</dbReference>
<evidence type="ECO:0000256" key="2">
    <source>
        <dbReference type="SAM" id="SignalP"/>
    </source>
</evidence>
<dbReference type="SUPFAM" id="SSF48050">
    <property type="entry name" value="Hemocyanin, N-terminal domain"/>
    <property type="match status" value="1"/>
</dbReference>
<dbReference type="PANTHER" id="PTHR11511">
    <property type="entry name" value="LARVAL STORAGE PROTEIN/PHENOLOXIDASE"/>
    <property type="match status" value="1"/>
</dbReference>
<dbReference type="Pfam" id="PF03723">
    <property type="entry name" value="Hemocyanin_C"/>
    <property type="match status" value="2"/>
</dbReference>
<dbReference type="InterPro" id="IPR000896">
    <property type="entry name" value="Hemocyanin/hexamerin_mid_dom"/>
</dbReference>
<evidence type="ECO:0000259" key="5">
    <source>
        <dbReference type="Pfam" id="PF03723"/>
    </source>
</evidence>
<sequence length="1100" mass="134287">MKIALVFMAILAICAGHAIRLKDDFGTKIDSKDFLLKQKFIFDVLYHLHMPLGEEYVKDVHGFIEGKEYYNDYDKVVKFFMMYKYGLLPRNFVFSIFNYRHITEMKGLFYLFYYSRDWPTFYHNVLYARQFVNEGMFVYALYAAVIHRKDLQGIILPAHYEVLPYMYFNGLTIDEIMKYKTLGFSKMENDVVILSKYTDDINIMNEESKLSYFTEDIGWNMYYYFFNLDYPYWLGGKDFNLYKDKRGEQFLYMHQQLLARYYLERLSNKMGDIPEFSWYSKIKTGYDPHMKYYNGLPFTVRKNYYETFTTGDYYPLNRIEDFERRIRDAIDLGYIIGFDGAKIDLWSKEGIDLLGNLIQSNPDSLNEKYFGKLIAFAHKMLGGGKFYELFEYKLKLPPYKYDDLLLPGVKINKVDISKLVTYFDEFDIDVSTLMEVDKIPMDYFKKGYKDVDYMSKDYIDMDYKFPYGGKFFDKDYIPDKYMDTDMKYDYKMNWKWGDSFNYKYKVRQYRLNHKPFKMTLDVASDKPQTVVFRIYMGPKFDSMGKLININDNRENFVEIDKFIYDLKSGLNTVYRESREFYFSAKDRTMYSDLYKMVMMGLKGKSFSFDIFEAHNGFPDRLLLPKGWVSGMPMQFFFIITPFKDVKQYSKFWFSSYIGSGSRFFDDLPLGYPFDRLIDEGFFYTPNMYFKDVFIYHLDTIPKYSDFDSYKGLMYKLYPGMYNYKDLMMNKMDSGSYYKYPWMMDKMGMYDYKDMDYDYKLMGKKDYGMYDYKDLGYDYKPMDYGVSSYYKYPFGQYKDIDYDYDYKLTDKKDYISYYKYPWVMDKFGTYKDMDYDYKTFDNKDYGTYYKYPYSPDKFGSYKDIDYDYKLLDKKDYISYYDYPYSPDKYGVYKDMDYDYKTFDKKDYGSYYKYPYSLDKFGVYKDMDYDYKTFNKKDYGSYYKYPYSLDKFGVYKDMDYDYKIFDKKDYGSYYKYPYSLDKFGVYKDMDYDYKTFDKKDYGSYYKYPYSLDKFGGYKDMDYDYKLLDKKDYISYYQYPWMTDKSSMYDYKDIDYDYYKTFDKFGSGMYHKYPWMMKTMYKPDSFYTSYNYPEVMFESIYKK</sequence>
<feature type="domain" description="Hemocyanin middle" evidence="3">
    <location>
        <begin position="158"/>
        <end position="387"/>
    </location>
</feature>
<dbReference type="Pfam" id="PF00372">
    <property type="entry name" value="Hemocyanin_M"/>
    <property type="match status" value="1"/>
</dbReference>
<dbReference type="AlphaFoldDB" id="A0A7R8UJC0"/>
<gene>
    <name evidence="6" type="ORF">HERILL_LOCUS4192</name>
</gene>
<dbReference type="Pfam" id="PF03722">
    <property type="entry name" value="Hemocyanin_N"/>
    <property type="match status" value="1"/>
</dbReference>
<feature type="domain" description="Hemocyanin C-terminal" evidence="5">
    <location>
        <begin position="398"/>
        <end position="438"/>
    </location>
</feature>
<dbReference type="SUPFAM" id="SSF48056">
    <property type="entry name" value="Di-copper centre-containing domain"/>
    <property type="match status" value="1"/>
</dbReference>
<dbReference type="GO" id="GO:0045735">
    <property type="term" value="F:nutrient reservoir activity"/>
    <property type="evidence" value="ECO:0007669"/>
    <property type="project" value="UniProtKB-KW"/>
</dbReference>
<dbReference type="OrthoDB" id="6371642at2759"/>
<proteinExistence type="predicted"/>
<feature type="domain" description="Hemocyanin C-terminal" evidence="5">
    <location>
        <begin position="498"/>
        <end position="696"/>
    </location>
</feature>
<reference evidence="6 7" key="1">
    <citation type="submission" date="2020-11" db="EMBL/GenBank/DDBJ databases">
        <authorList>
            <person name="Wallbank WR R."/>
            <person name="Pardo Diaz C."/>
            <person name="Kozak K."/>
            <person name="Martin S."/>
            <person name="Jiggins C."/>
            <person name="Moest M."/>
            <person name="Warren A I."/>
            <person name="Generalovic N T."/>
            <person name="Byers J.R.P. K."/>
            <person name="Montejo-Kovacevich G."/>
            <person name="Yen C E."/>
        </authorList>
    </citation>
    <scope>NUCLEOTIDE SEQUENCE [LARGE SCALE GENOMIC DNA]</scope>
</reference>
<evidence type="ECO:0000313" key="7">
    <source>
        <dbReference type="Proteomes" id="UP000594454"/>
    </source>
</evidence>
<evidence type="ECO:0000259" key="3">
    <source>
        <dbReference type="Pfam" id="PF00372"/>
    </source>
</evidence>
<accession>A0A7R8UJC0</accession>
<dbReference type="Gene3D" id="2.60.40.1520">
    <property type="entry name" value="Hemocyanin, C-terminal domain"/>
    <property type="match status" value="1"/>
</dbReference>
<feature type="domain" description="Hemocyanin N-terminal" evidence="4">
    <location>
        <begin position="34"/>
        <end position="153"/>
    </location>
</feature>
<protein>
    <submittedName>
        <fullName evidence="6">Uncharacterized protein</fullName>
    </submittedName>
</protein>
<dbReference type="PANTHER" id="PTHR11511:SF5">
    <property type="entry name" value="FAT-BODY PROTEIN 1-RELATED"/>
    <property type="match status" value="1"/>
</dbReference>
<dbReference type="EMBL" id="LR899010">
    <property type="protein sequence ID" value="CAD7081067.1"/>
    <property type="molecule type" value="Genomic_DNA"/>
</dbReference>
<evidence type="ECO:0000256" key="1">
    <source>
        <dbReference type="ARBA" id="ARBA00022761"/>
    </source>
</evidence>
<dbReference type="InterPro" id="IPR005203">
    <property type="entry name" value="Hemocyanin_C"/>
</dbReference>
<dbReference type="InterPro" id="IPR014756">
    <property type="entry name" value="Ig_E-set"/>
</dbReference>
<organism evidence="6 7">
    <name type="scientific">Hermetia illucens</name>
    <name type="common">Black soldier fly</name>
    <dbReference type="NCBI Taxonomy" id="343691"/>
    <lineage>
        <taxon>Eukaryota</taxon>
        <taxon>Metazoa</taxon>
        <taxon>Ecdysozoa</taxon>
        <taxon>Arthropoda</taxon>
        <taxon>Hexapoda</taxon>
        <taxon>Insecta</taxon>
        <taxon>Pterygota</taxon>
        <taxon>Neoptera</taxon>
        <taxon>Endopterygota</taxon>
        <taxon>Diptera</taxon>
        <taxon>Brachycera</taxon>
        <taxon>Stratiomyomorpha</taxon>
        <taxon>Stratiomyidae</taxon>
        <taxon>Hermetiinae</taxon>
        <taxon>Hermetia</taxon>
    </lineage>
</organism>
<feature type="signal peptide" evidence="2">
    <location>
        <begin position="1"/>
        <end position="18"/>
    </location>
</feature>
<name>A0A7R8UJC0_HERIL</name>
<dbReference type="Gene3D" id="1.10.1280.10">
    <property type="entry name" value="Di-copper center containing domain from catechol oxidase"/>
    <property type="match status" value="1"/>
</dbReference>
<dbReference type="GO" id="GO:0005615">
    <property type="term" value="C:extracellular space"/>
    <property type="evidence" value="ECO:0007669"/>
    <property type="project" value="UniProtKB-ARBA"/>
</dbReference>
<feature type="chain" id="PRO_5031461925" evidence="2">
    <location>
        <begin position="19"/>
        <end position="1100"/>
    </location>
</feature>
<keyword evidence="2" id="KW-0732">Signal</keyword>